<dbReference type="InterPro" id="IPR004146">
    <property type="entry name" value="DC1"/>
</dbReference>
<comment type="caution">
    <text evidence="4">The sequence shown here is derived from an EMBL/GenBank/DDBJ whole genome shotgun (WGS) entry which is preliminary data.</text>
</comment>
<organism evidence="4 5">
    <name type="scientific">Crotalaria pallida</name>
    <name type="common">Smooth rattlebox</name>
    <name type="synonym">Crotalaria striata</name>
    <dbReference type="NCBI Taxonomy" id="3830"/>
    <lineage>
        <taxon>Eukaryota</taxon>
        <taxon>Viridiplantae</taxon>
        <taxon>Streptophyta</taxon>
        <taxon>Embryophyta</taxon>
        <taxon>Tracheophyta</taxon>
        <taxon>Spermatophyta</taxon>
        <taxon>Magnoliopsida</taxon>
        <taxon>eudicotyledons</taxon>
        <taxon>Gunneridae</taxon>
        <taxon>Pentapetalae</taxon>
        <taxon>rosids</taxon>
        <taxon>fabids</taxon>
        <taxon>Fabales</taxon>
        <taxon>Fabaceae</taxon>
        <taxon>Papilionoideae</taxon>
        <taxon>50 kb inversion clade</taxon>
        <taxon>genistoids sensu lato</taxon>
        <taxon>core genistoids</taxon>
        <taxon>Crotalarieae</taxon>
        <taxon>Crotalaria</taxon>
    </lineage>
</organism>
<gene>
    <name evidence="4" type="ORF">RIF29_15265</name>
</gene>
<dbReference type="AlphaFoldDB" id="A0AAN9FGZ0"/>
<dbReference type="PANTHER" id="PTHR47841:SF3">
    <property type="entry name" value="OS09G0492800 PROTEIN"/>
    <property type="match status" value="1"/>
</dbReference>
<protein>
    <recommendedName>
        <fullName evidence="3">DC1 domain-containing protein</fullName>
    </recommendedName>
</protein>
<dbReference type="SUPFAM" id="SSF57889">
    <property type="entry name" value="Cysteine-rich domain"/>
    <property type="match status" value="1"/>
</dbReference>
<dbReference type="Proteomes" id="UP001372338">
    <property type="component" value="Unassembled WGS sequence"/>
</dbReference>
<feature type="region of interest" description="Disordered" evidence="2">
    <location>
        <begin position="288"/>
        <end position="307"/>
    </location>
</feature>
<reference evidence="4 5" key="1">
    <citation type="submission" date="2024-01" db="EMBL/GenBank/DDBJ databases">
        <title>The genomes of 5 underutilized Papilionoideae crops provide insights into root nodulation and disease resistanc.</title>
        <authorList>
            <person name="Yuan L."/>
        </authorList>
    </citation>
    <scope>NUCLEOTIDE SEQUENCE [LARGE SCALE GENOMIC DNA]</scope>
    <source>
        <strain evidence="4">ZHUSHIDOU_FW_LH</strain>
        <tissue evidence="4">Leaf</tissue>
    </source>
</reference>
<evidence type="ECO:0000256" key="1">
    <source>
        <dbReference type="ARBA" id="ARBA00022737"/>
    </source>
</evidence>
<dbReference type="EMBL" id="JAYWIO010000003">
    <property type="protein sequence ID" value="KAK7274186.1"/>
    <property type="molecule type" value="Genomic_DNA"/>
</dbReference>
<evidence type="ECO:0000256" key="2">
    <source>
        <dbReference type="SAM" id="MobiDB-lite"/>
    </source>
</evidence>
<dbReference type="InterPro" id="IPR046349">
    <property type="entry name" value="C1-like_sf"/>
</dbReference>
<dbReference type="Pfam" id="PF03107">
    <property type="entry name" value="C1_2"/>
    <property type="match status" value="3"/>
</dbReference>
<evidence type="ECO:0000313" key="5">
    <source>
        <dbReference type="Proteomes" id="UP001372338"/>
    </source>
</evidence>
<proteinExistence type="predicted"/>
<feature type="domain" description="DC1" evidence="3">
    <location>
        <begin position="70"/>
        <end position="114"/>
    </location>
</feature>
<dbReference type="PANTHER" id="PTHR47841">
    <property type="entry name" value="DIACYLGLYCEROL KINASE THETA-LIKE-RELATED"/>
    <property type="match status" value="1"/>
</dbReference>
<name>A0AAN9FGZ0_CROPI</name>
<feature type="domain" description="DC1" evidence="3">
    <location>
        <begin position="183"/>
        <end position="230"/>
    </location>
</feature>
<sequence>MMNKKQAMNARTFLLQKSPTMEHPITAPPTTDQKIYSKTTSFVTKRSPPPPPVEFPTSPQLIFGEEIIHFSHPQHPLSGLDIRDLFTCSGCKEYGSGKRFVCQQCDFQLHDFCAFAPAALKAHPLHSQHSVLFHSKPVKGGMAKSKCDICGKPSKGFAFICSACGFLLHPCCAMLSTEIDYSSHPHTLQILPTTANADSTAFVCGECKKRRPGRVYKCTVCDYHLHAVCAKSKVNGLQNNGIKPPEKPRMFATAARVASQVVIEFIGGLVEGLGEGVGEALLQNIAKGNSNDTSASSSSKARAKIIK</sequence>
<keyword evidence="1" id="KW-0677">Repeat</keyword>
<feature type="domain" description="DC1" evidence="3">
    <location>
        <begin position="124"/>
        <end position="173"/>
    </location>
</feature>
<accession>A0AAN9FGZ0</accession>
<keyword evidence="5" id="KW-1185">Reference proteome</keyword>
<evidence type="ECO:0000313" key="4">
    <source>
        <dbReference type="EMBL" id="KAK7274186.1"/>
    </source>
</evidence>
<evidence type="ECO:0000259" key="3">
    <source>
        <dbReference type="Pfam" id="PF03107"/>
    </source>
</evidence>